<dbReference type="EMBL" id="EF710645">
    <property type="protein sequence ID" value="ACE75166.1"/>
    <property type="molecule type" value="Genomic_DNA"/>
</dbReference>
<dbReference type="AlphaFoldDB" id="B7S8E1"/>
<protein>
    <submittedName>
        <fullName evidence="3">Protein tyrosine phosphatase</fullName>
    </submittedName>
</protein>
<dbReference type="InterPro" id="IPR000387">
    <property type="entry name" value="Tyr_Pase_dom"/>
</dbReference>
<gene>
    <name evidence="3" type="ORF">GFP_L3_0270</name>
</gene>
<dbReference type="GO" id="GO:0004725">
    <property type="term" value="F:protein tyrosine phosphatase activity"/>
    <property type="evidence" value="ECO:0007669"/>
    <property type="project" value="InterPro"/>
</dbReference>
<dbReference type="SMART" id="SM00404">
    <property type="entry name" value="PTPc_motif"/>
    <property type="match status" value="1"/>
</dbReference>
<dbReference type="GO" id="GO:0048666">
    <property type="term" value="P:neuron development"/>
    <property type="evidence" value="ECO:0007669"/>
    <property type="project" value="UniProtKB-ARBA"/>
</dbReference>
<dbReference type="Pfam" id="PF00102">
    <property type="entry name" value="Y_phosphatase"/>
    <property type="match status" value="1"/>
</dbReference>
<feature type="domain" description="Tyrosine-protein phosphatase" evidence="1">
    <location>
        <begin position="1"/>
        <end position="284"/>
    </location>
</feature>
<accession>B7S8E1</accession>
<dbReference type="SMART" id="SM00194">
    <property type="entry name" value="PTPc"/>
    <property type="match status" value="1"/>
</dbReference>
<dbReference type="InterPro" id="IPR003595">
    <property type="entry name" value="Tyr_Pase_cat"/>
</dbReference>
<evidence type="ECO:0000313" key="3">
    <source>
        <dbReference type="EMBL" id="ACE75166.1"/>
    </source>
</evidence>
<name>B7S8E1_9HYME</name>
<dbReference type="GO" id="GO:0009653">
    <property type="term" value="P:anatomical structure morphogenesis"/>
    <property type="evidence" value="ECO:0007669"/>
    <property type="project" value="UniProtKB-ARBA"/>
</dbReference>
<dbReference type="PANTHER" id="PTHR19134:SF449">
    <property type="entry name" value="TYROSINE-PROTEIN PHOSPHATASE 1"/>
    <property type="match status" value="1"/>
</dbReference>
<evidence type="ECO:0000259" key="1">
    <source>
        <dbReference type="PROSITE" id="PS50055"/>
    </source>
</evidence>
<organism evidence="3">
    <name type="scientific">Glyptapanteles flavicoxis</name>
    <dbReference type="NCBI Taxonomy" id="463051"/>
    <lineage>
        <taxon>Eukaryota</taxon>
        <taxon>Metazoa</taxon>
        <taxon>Ecdysozoa</taxon>
        <taxon>Arthropoda</taxon>
        <taxon>Hexapoda</taxon>
        <taxon>Insecta</taxon>
        <taxon>Pterygota</taxon>
        <taxon>Neoptera</taxon>
        <taxon>Endopterygota</taxon>
        <taxon>Hymenoptera</taxon>
        <taxon>Apocrita</taxon>
        <taxon>Ichneumonoidea</taxon>
        <taxon>Braconidae</taxon>
        <taxon>Microgastrinae</taxon>
        <taxon>Glyptapanteles</taxon>
    </lineage>
</organism>
<dbReference type="Gene3D" id="3.90.190.10">
    <property type="entry name" value="Protein tyrosine phosphatase superfamily"/>
    <property type="match status" value="1"/>
</dbReference>
<sequence>MASRIPRMNRDDFLRFMETPDSKSRIVEEYKSIITKLEEGIHCSPEQTEEVEIKGCLSYLQFLYYGTQLKNNEVITRISFIDGYDSKQKFLCTKNPREEDCGAFWKTVWDNEVELIVMMGQLNDKSYQYWSPQEKRVLVCGKFKVKTRKIMVYSCFTVTLLSLTATELQPKQIRSIIHCQYTGWPDGILCQAETFLNFYGYVDSVYLYLKNKNVNKKCLPILVHCFDGLGISQVFCAIDFWITQFKTTKMLLLSDGFEEMREFKRGFINSPDLYLLCYQVVQNYLERI</sequence>
<feature type="domain" description="Tyrosine specific protein phosphatases" evidence="2">
    <location>
        <begin position="196"/>
        <end position="275"/>
    </location>
</feature>
<dbReference type="CDD" id="cd00047">
    <property type="entry name" value="PTPc"/>
    <property type="match status" value="1"/>
</dbReference>
<dbReference type="InterPro" id="IPR000242">
    <property type="entry name" value="PTP_cat"/>
</dbReference>
<dbReference type="PROSITE" id="PS50056">
    <property type="entry name" value="TYR_PHOSPHATASE_2"/>
    <property type="match status" value="1"/>
</dbReference>
<proteinExistence type="predicted"/>
<dbReference type="PROSITE" id="PS50055">
    <property type="entry name" value="TYR_PHOSPHATASE_PTP"/>
    <property type="match status" value="1"/>
</dbReference>
<dbReference type="InterPro" id="IPR050348">
    <property type="entry name" value="Protein-Tyr_Phosphatase"/>
</dbReference>
<dbReference type="PANTHER" id="PTHR19134">
    <property type="entry name" value="RECEPTOR-TYPE TYROSINE-PROTEIN PHOSPHATASE"/>
    <property type="match status" value="1"/>
</dbReference>
<dbReference type="InterPro" id="IPR029021">
    <property type="entry name" value="Prot-tyrosine_phosphatase-like"/>
</dbReference>
<dbReference type="PRINTS" id="PR00700">
    <property type="entry name" value="PRTYPHPHTASE"/>
</dbReference>
<evidence type="ECO:0000259" key="2">
    <source>
        <dbReference type="PROSITE" id="PS50056"/>
    </source>
</evidence>
<reference evidence="3" key="1">
    <citation type="submission" date="2007-06" db="EMBL/GenBank/DDBJ databases">
        <title>Bracovirus Evolution: Comparative Genomics of Multiple Viral and Proviral Genomes.</title>
        <authorList>
            <person name="Desjardins C.A."/>
            <person name="Gundersen-Rindal D.E."/>
            <person name="Hostetler J.B."/>
            <person name="Tallon L.J."/>
            <person name="Utterback T.R."/>
            <person name="Fuester R.W."/>
            <person name="Schatz M.C."/>
            <person name="Pedroni M.J."/>
            <person name="Fadrosh D.W."/>
            <person name="Haas B.J."/>
            <person name="Toms B.S."/>
            <person name="Chen D."/>
            <person name="Nene V."/>
        </authorList>
    </citation>
    <scope>NUCLEOTIDE SEQUENCE</scope>
</reference>
<dbReference type="SUPFAM" id="SSF52799">
    <property type="entry name" value="(Phosphotyrosine protein) phosphatases II"/>
    <property type="match status" value="1"/>
</dbReference>